<evidence type="ECO:0000256" key="1">
    <source>
        <dbReference type="SAM" id="Phobius"/>
    </source>
</evidence>
<proteinExistence type="predicted"/>
<keyword evidence="3" id="KW-1185">Reference proteome</keyword>
<dbReference type="EMBL" id="KN833092">
    <property type="protein sequence ID" value="KIM73109.1"/>
    <property type="molecule type" value="Genomic_DNA"/>
</dbReference>
<gene>
    <name evidence="2" type="ORF">PILCRDRAFT_733045</name>
</gene>
<keyword evidence="1" id="KW-1133">Transmembrane helix</keyword>
<reference evidence="3" key="2">
    <citation type="submission" date="2015-01" db="EMBL/GenBank/DDBJ databases">
        <title>Evolutionary Origins and Diversification of the Mycorrhizal Mutualists.</title>
        <authorList>
            <consortium name="DOE Joint Genome Institute"/>
            <consortium name="Mycorrhizal Genomics Consortium"/>
            <person name="Kohler A."/>
            <person name="Kuo A."/>
            <person name="Nagy L.G."/>
            <person name="Floudas D."/>
            <person name="Copeland A."/>
            <person name="Barry K.W."/>
            <person name="Cichocki N."/>
            <person name="Veneault-Fourrey C."/>
            <person name="LaButti K."/>
            <person name="Lindquist E.A."/>
            <person name="Lipzen A."/>
            <person name="Lundell T."/>
            <person name="Morin E."/>
            <person name="Murat C."/>
            <person name="Riley R."/>
            <person name="Ohm R."/>
            <person name="Sun H."/>
            <person name="Tunlid A."/>
            <person name="Henrissat B."/>
            <person name="Grigoriev I.V."/>
            <person name="Hibbett D.S."/>
            <person name="Martin F."/>
        </authorList>
    </citation>
    <scope>NUCLEOTIDE SEQUENCE [LARGE SCALE GENOMIC DNA]</scope>
    <source>
        <strain evidence="3">F 1598</strain>
    </source>
</reference>
<dbReference type="AlphaFoldDB" id="A0A0C3EYX1"/>
<evidence type="ECO:0000313" key="3">
    <source>
        <dbReference type="Proteomes" id="UP000054166"/>
    </source>
</evidence>
<evidence type="ECO:0000313" key="2">
    <source>
        <dbReference type="EMBL" id="KIM73109.1"/>
    </source>
</evidence>
<organism evidence="2 3">
    <name type="scientific">Piloderma croceum (strain F 1598)</name>
    <dbReference type="NCBI Taxonomy" id="765440"/>
    <lineage>
        <taxon>Eukaryota</taxon>
        <taxon>Fungi</taxon>
        <taxon>Dikarya</taxon>
        <taxon>Basidiomycota</taxon>
        <taxon>Agaricomycotina</taxon>
        <taxon>Agaricomycetes</taxon>
        <taxon>Agaricomycetidae</taxon>
        <taxon>Atheliales</taxon>
        <taxon>Atheliaceae</taxon>
        <taxon>Piloderma</taxon>
    </lineage>
</organism>
<accession>A0A0C3EYX1</accession>
<keyword evidence="1" id="KW-0812">Transmembrane</keyword>
<sequence length="93" mass="10497">MQISGRPQTNFESSLLVQDLVRSGRGSRTSWWCGFRARSLKGVPTAAARVVGRECLQMTDRRISSASRSTVSSIFLFLVILTFTIHYELFLLQ</sequence>
<keyword evidence="1" id="KW-0472">Membrane</keyword>
<feature type="transmembrane region" description="Helical" evidence="1">
    <location>
        <begin position="71"/>
        <end position="92"/>
    </location>
</feature>
<name>A0A0C3EYX1_PILCF</name>
<protein>
    <submittedName>
        <fullName evidence="2">Uncharacterized protein</fullName>
    </submittedName>
</protein>
<reference evidence="2 3" key="1">
    <citation type="submission" date="2014-04" db="EMBL/GenBank/DDBJ databases">
        <authorList>
            <consortium name="DOE Joint Genome Institute"/>
            <person name="Kuo A."/>
            <person name="Tarkka M."/>
            <person name="Buscot F."/>
            <person name="Kohler A."/>
            <person name="Nagy L.G."/>
            <person name="Floudas D."/>
            <person name="Copeland A."/>
            <person name="Barry K.W."/>
            <person name="Cichocki N."/>
            <person name="Veneault-Fourrey C."/>
            <person name="LaButti K."/>
            <person name="Lindquist E.A."/>
            <person name="Lipzen A."/>
            <person name="Lundell T."/>
            <person name="Morin E."/>
            <person name="Murat C."/>
            <person name="Sun H."/>
            <person name="Tunlid A."/>
            <person name="Henrissat B."/>
            <person name="Grigoriev I.V."/>
            <person name="Hibbett D.S."/>
            <person name="Martin F."/>
            <person name="Nordberg H.P."/>
            <person name="Cantor M.N."/>
            <person name="Hua S.X."/>
        </authorList>
    </citation>
    <scope>NUCLEOTIDE SEQUENCE [LARGE SCALE GENOMIC DNA]</scope>
    <source>
        <strain evidence="2 3">F 1598</strain>
    </source>
</reference>
<dbReference type="HOGENOM" id="CLU_2400487_0_0_1"/>
<dbReference type="InParanoid" id="A0A0C3EYX1"/>
<dbReference type="Proteomes" id="UP000054166">
    <property type="component" value="Unassembled WGS sequence"/>
</dbReference>